<feature type="domain" description="Ig-like" evidence="7">
    <location>
        <begin position="208"/>
        <end position="298"/>
    </location>
</feature>
<keyword evidence="2" id="KW-0393">Immunoglobulin domain</keyword>
<keyword evidence="5" id="KW-1133">Transmembrane helix</keyword>
<feature type="transmembrane region" description="Helical" evidence="5">
    <location>
        <begin position="311"/>
        <end position="332"/>
    </location>
</feature>
<dbReference type="PANTHER" id="PTHR16675">
    <property type="entry name" value="MHC CLASS I-RELATED"/>
    <property type="match status" value="1"/>
</dbReference>
<dbReference type="InterPro" id="IPR001039">
    <property type="entry name" value="MHC_I_a_a1/a2"/>
</dbReference>
<proteinExistence type="inferred from homology"/>
<dbReference type="PROSITE" id="PS00290">
    <property type="entry name" value="IG_MHC"/>
    <property type="match status" value="1"/>
</dbReference>
<accession>A0ABR0YBK1</accession>
<feature type="signal peptide" evidence="6">
    <location>
        <begin position="1"/>
        <end position="27"/>
    </location>
</feature>
<keyword evidence="5" id="KW-0812">Transmembrane</keyword>
<sequence>MAVSLLMQYQILAVLLTLLLFNTSASAVTHRLDYLFTATTKNSGLPSVVAVAIIDGVQIEYYDGNTKEVILRQDWIENVLEPKAWTTHVEDAIEQHNKMERALKRTMMQFNHTKGIHTYQRWGGCEVSEEGSKVYWNDAYDGNYFIKYDDKNQTWTATMEKASFFTRKWEASRWFKEFIRTIFQDECIKLLKKYSPNVTQILERKVPPEVRLFQKKADHSAGSGVTCHVTGFYPREVEVTWLRDGQGPLEEGVWSGEVLPNMDGTYQVRKTLTVSPEEQKRHRYTCQVDHASLGENIEKEWVPETGLHPGLLAGVVLGVPVLIAVIAGLVIWKKRQAGANQPDYKPAHGTDQSEVSSNSSNSS</sequence>
<evidence type="ECO:0000256" key="6">
    <source>
        <dbReference type="SAM" id="SignalP"/>
    </source>
</evidence>
<keyword evidence="9" id="KW-1185">Reference proteome</keyword>
<protein>
    <submittedName>
        <fullName evidence="8">BOLA class I histocompatibility antigen</fullName>
    </submittedName>
</protein>
<keyword evidence="6" id="KW-0732">Signal</keyword>
<dbReference type="InterPro" id="IPR003006">
    <property type="entry name" value="Ig/MHC_CS"/>
</dbReference>
<dbReference type="InterPro" id="IPR011162">
    <property type="entry name" value="MHC_I/II-like_Ag-recog"/>
</dbReference>
<dbReference type="SMART" id="SM00407">
    <property type="entry name" value="IGc1"/>
    <property type="match status" value="1"/>
</dbReference>
<dbReference type="Pfam" id="PF00129">
    <property type="entry name" value="MHC_I"/>
    <property type="match status" value="1"/>
</dbReference>
<evidence type="ECO:0000256" key="2">
    <source>
        <dbReference type="ARBA" id="ARBA00023319"/>
    </source>
</evidence>
<dbReference type="Gene3D" id="2.60.40.10">
    <property type="entry name" value="Immunoglobulins"/>
    <property type="match status" value="1"/>
</dbReference>
<evidence type="ECO:0000256" key="4">
    <source>
        <dbReference type="SAM" id="MobiDB-lite"/>
    </source>
</evidence>
<evidence type="ECO:0000259" key="7">
    <source>
        <dbReference type="PROSITE" id="PS50835"/>
    </source>
</evidence>
<dbReference type="InterPro" id="IPR011161">
    <property type="entry name" value="MHC_I-like_Ag-recog"/>
</dbReference>
<dbReference type="Proteomes" id="UP001369086">
    <property type="component" value="Unassembled WGS sequence"/>
</dbReference>
<feature type="region of interest" description="Disordered" evidence="4">
    <location>
        <begin position="339"/>
        <end position="363"/>
    </location>
</feature>
<comment type="caution">
    <text evidence="8">The sequence shown here is derived from an EMBL/GenBank/DDBJ whole genome shotgun (WGS) entry which is preliminary data.</text>
</comment>
<dbReference type="Pfam" id="PF07654">
    <property type="entry name" value="C1-set"/>
    <property type="match status" value="1"/>
</dbReference>
<dbReference type="InterPro" id="IPR050208">
    <property type="entry name" value="MHC_class-I_related"/>
</dbReference>
<dbReference type="SUPFAM" id="SSF54452">
    <property type="entry name" value="MHC antigen-recognition domain"/>
    <property type="match status" value="1"/>
</dbReference>
<dbReference type="SUPFAM" id="SSF48726">
    <property type="entry name" value="Immunoglobulin"/>
    <property type="match status" value="1"/>
</dbReference>
<dbReference type="Gene3D" id="3.30.500.10">
    <property type="entry name" value="MHC class I-like antigen recognition-like"/>
    <property type="match status" value="1"/>
</dbReference>
<keyword evidence="1" id="KW-0325">Glycoprotein</keyword>
<dbReference type="InterPro" id="IPR007110">
    <property type="entry name" value="Ig-like_dom"/>
</dbReference>
<evidence type="ECO:0000313" key="9">
    <source>
        <dbReference type="Proteomes" id="UP001369086"/>
    </source>
</evidence>
<dbReference type="EMBL" id="JAHFZB010000037">
    <property type="protein sequence ID" value="KAK6470022.1"/>
    <property type="molecule type" value="Genomic_DNA"/>
</dbReference>
<organism evidence="8 9">
    <name type="scientific">Huso huso</name>
    <name type="common">Beluga</name>
    <name type="synonym">Acipenser huso</name>
    <dbReference type="NCBI Taxonomy" id="61971"/>
    <lineage>
        <taxon>Eukaryota</taxon>
        <taxon>Metazoa</taxon>
        <taxon>Chordata</taxon>
        <taxon>Craniata</taxon>
        <taxon>Vertebrata</taxon>
        <taxon>Euteleostomi</taxon>
        <taxon>Actinopterygii</taxon>
        <taxon>Chondrostei</taxon>
        <taxon>Acipenseriformes</taxon>
        <taxon>Acipenseridae</taxon>
        <taxon>Huso</taxon>
    </lineage>
</organism>
<evidence type="ECO:0000256" key="3">
    <source>
        <dbReference type="RuleBase" id="RU004439"/>
    </source>
</evidence>
<evidence type="ECO:0000256" key="1">
    <source>
        <dbReference type="ARBA" id="ARBA00023180"/>
    </source>
</evidence>
<keyword evidence="5" id="KW-0472">Membrane</keyword>
<feature type="chain" id="PRO_5046148484" evidence="6">
    <location>
        <begin position="28"/>
        <end position="363"/>
    </location>
</feature>
<name>A0ABR0YBK1_HUSHU</name>
<comment type="similarity">
    <text evidence="3">Belongs to the MHC class I family.</text>
</comment>
<dbReference type="PRINTS" id="PR01638">
    <property type="entry name" value="MHCCLASSI"/>
</dbReference>
<dbReference type="InterPro" id="IPR036179">
    <property type="entry name" value="Ig-like_dom_sf"/>
</dbReference>
<dbReference type="InterPro" id="IPR003597">
    <property type="entry name" value="Ig_C1-set"/>
</dbReference>
<dbReference type="InterPro" id="IPR013783">
    <property type="entry name" value="Ig-like_fold"/>
</dbReference>
<dbReference type="PROSITE" id="PS50835">
    <property type="entry name" value="IG_LIKE"/>
    <property type="match status" value="1"/>
</dbReference>
<evidence type="ECO:0000256" key="5">
    <source>
        <dbReference type="SAM" id="Phobius"/>
    </source>
</evidence>
<dbReference type="InterPro" id="IPR037055">
    <property type="entry name" value="MHC_I-like_Ag-recog_sf"/>
</dbReference>
<reference evidence="8 9" key="1">
    <citation type="submission" date="2021-05" db="EMBL/GenBank/DDBJ databases">
        <authorList>
            <person name="Zahm M."/>
            <person name="Klopp C."/>
            <person name="Cabau C."/>
            <person name="Kuhl H."/>
            <person name="Suciu R."/>
            <person name="Ciorpac M."/>
            <person name="Holostenco D."/>
            <person name="Gessner J."/>
            <person name="Wuertz S."/>
            <person name="Hohne C."/>
            <person name="Stock M."/>
            <person name="Gislard M."/>
            <person name="Lluch J."/>
            <person name="Milhes M."/>
            <person name="Lampietro C."/>
            <person name="Lopez Roques C."/>
            <person name="Donnadieu C."/>
            <person name="Du K."/>
            <person name="Schartl M."/>
            <person name="Guiguen Y."/>
        </authorList>
    </citation>
    <scope>NUCLEOTIDE SEQUENCE [LARGE SCALE GENOMIC DNA]</scope>
    <source>
        <strain evidence="8">Hh-F2</strain>
        <tissue evidence="8">Blood</tissue>
    </source>
</reference>
<dbReference type="PANTHER" id="PTHR16675:SF235">
    <property type="entry name" value="SHKT DOMAIN-CONTAINING PROTEIN"/>
    <property type="match status" value="1"/>
</dbReference>
<evidence type="ECO:0000313" key="8">
    <source>
        <dbReference type="EMBL" id="KAK6470022.1"/>
    </source>
</evidence>
<gene>
    <name evidence="8" type="ORF">HHUSO_G31626</name>
</gene>